<evidence type="ECO:0000259" key="4">
    <source>
        <dbReference type="PROSITE" id="PS51387"/>
    </source>
</evidence>
<dbReference type="InterPro" id="IPR051312">
    <property type="entry name" value="Diverse_Substr_Oxidored"/>
</dbReference>
<keyword evidence="1" id="KW-0285">Flavoprotein</keyword>
<sequence length="261" mass="27246">MMQVTTIENLSAAPPQDGKVLAGGTLLMREVNYRPHQVPHILRITDPGFARIERRGSQIAIGAGATMTDIIRSSDLAALAPAARAIGGPAIRNMATVGGNLFAPHPYGDFATALLALGAQVQWADGRTEDIEAFLSNRASARGIVAAVLIDPPRADALRFAKVSRTKPKGVSVLSIAVHIDGMGRQVNAARIAFGAMGPTPLRAKAAEAALAGKTLDAQGVAAACAACANDLAPADDALASAWYRREVAPIHLRRLLLGER</sequence>
<dbReference type="InterPro" id="IPR002346">
    <property type="entry name" value="Mopterin_DH_FAD-bd"/>
</dbReference>
<feature type="domain" description="FAD-binding PCMH-type" evidence="4">
    <location>
        <begin position="1"/>
        <end position="155"/>
    </location>
</feature>
<dbReference type="PANTHER" id="PTHR42659">
    <property type="entry name" value="XANTHINE DEHYDROGENASE SUBUNIT C-RELATED"/>
    <property type="match status" value="1"/>
</dbReference>
<keyword evidence="2" id="KW-0274">FAD</keyword>
<gene>
    <name evidence="5" type="ORF">AABB29_02500</name>
</gene>
<dbReference type="PANTHER" id="PTHR42659:SF2">
    <property type="entry name" value="XANTHINE DEHYDROGENASE SUBUNIT C-RELATED"/>
    <property type="match status" value="1"/>
</dbReference>
<accession>A0ABZ2V6E3</accession>
<dbReference type="Pfam" id="PF00941">
    <property type="entry name" value="FAD_binding_5"/>
    <property type="match status" value="1"/>
</dbReference>
<dbReference type="InterPro" id="IPR016166">
    <property type="entry name" value="FAD-bd_PCMH"/>
</dbReference>
<dbReference type="RefSeq" id="WP_341367652.1">
    <property type="nucleotide sequence ID" value="NZ_CP150951.2"/>
</dbReference>
<evidence type="ECO:0000313" key="6">
    <source>
        <dbReference type="Proteomes" id="UP001440612"/>
    </source>
</evidence>
<dbReference type="SMART" id="SM01092">
    <property type="entry name" value="CO_deh_flav_C"/>
    <property type="match status" value="1"/>
</dbReference>
<dbReference type="SUPFAM" id="SSF55447">
    <property type="entry name" value="CO dehydrogenase flavoprotein C-terminal domain-like"/>
    <property type="match status" value="1"/>
</dbReference>
<evidence type="ECO:0000256" key="1">
    <source>
        <dbReference type="ARBA" id="ARBA00022630"/>
    </source>
</evidence>
<dbReference type="EMBL" id="CP150951">
    <property type="protein sequence ID" value="WZC49542.1"/>
    <property type="molecule type" value="Genomic_DNA"/>
</dbReference>
<dbReference type="InterPro" id="IPR016169">
    <property type="entry name" value="FAD-bd_PCMH_sub2"/>
</dbReference>
<evidence type="ECO:0000256" key="3">
    <source>
        <dbReference type="ARBA" id="ARBA00023002"/>
    </source>
</evidence>
<dbReference type="Gene3D" id="3.30.465.10">
    <property type="match status" value="1"/>
</dbReference>
<dbReference type="InterPro" id="IPR036683">
    <property type="entry name" value="CO_DH_flav_C_dom_sf"/>
</dbReference>
<keyword evidence="3" id="KW-0560">Oxidoreductase</keyword>
<keyword evidence="6" id="KW-1185">Reference proteome</keyword>
<organism evidence="5 6">
    <name type="scientific">Yoonia phaeophyticola</name>
    <dbReference type="NCBI Taxonomy" id="3137369"/>
    <lineage>
        <taxon>Bacteria</taxon>
        <taxon>Pseudomonadati</taxon>
        <taxon>Pseudomonadota</taxon>
        <taxon>Alphaproteobacteria</taxon>
        <taxon>Rhodobacterales</taxon>
        <taxon>Paracoccaceae</taxon>
        <taxon>Yoonia</taxon>
    </lineage>
</organism>
<dbReference type="Proteomes" id="UP001440612">
    <property type="component" value="Chromosome"/>
</dbReference>
<proteinExistence type="predicted"/>
<evidence type="ECO:0000313" key="5">
    <source>
        <dbReference type="EMBL" id="WZC49542.1"/>
    </source>
</evidence>
<dbReference type="Pfam" id="PF03450">
    <property type="entry name" value="CO_deh_flav_C"/>
    <property type="match status" value="1"/>
</dbReference>
<reference evidence="6" key="1">
    <citation type="submission" date="2024-04" db="EMBL/GenBank/DDBJ databases">
        <title>Phylogenomic analyses of a clade within the roseobacter group suggest taxonomic reassignments of species of the genera Aestuariivita, Citreicella, Loktanella, Nautella, Pelagibaca, Ruegeria, Thalassobius, Thiobacimonas and Tropicibacter, and the proposal o.</title>
        <authorList>
            <person name="Jeon C.O."/>
        </authorList>
    </citation>
    <scope>NUCLEOTIDE SEQUENCE [LARGE SCALE GENOMIC DNA]</scope>
    <source>
        <strain evidence="6">BS5-3</strain>
    </source>
</reference>
<evidence type="ECO:0000256" key="2">
    <source>
        <dbReference type="ARBA" id="ARBA00022827"/>
    </source>
</evidence>
<dbReference type="PROSITE" id="PS51387">
    <property type="entry name" value="FAD_PCMH"/>
    <property type="match status" value="1"/>
</dbReference>
<dbReference type="InterPro" id="IPR005107">
    <property type="entry name" value="CO_DH_flav_C"/>
</dbReference>
<protein>
    <submittedName>
        <fullName evidence="5">Xanthine dehydrogenase family protein subunit M</fullName>
    </submittedName>
</protein>
<dbReference type="InterPro" id="IPR036318">
    <property type="entry name" value="FAD-bd_PCMH-like_sf"/>
</dbReference>
<name>A0ABZ2V6E3_9RHOB</name>
<dbReference type="SUPFAM" id="SSF56176">
    <property type="entry name" value="FAD-binding/transporter-associated domain-like"/>
    <property type="match status" value="1"/>
</dbReference>
<dbReference type="Gene3D" id="3.30.390.50">
    <property type="entry name" value="CO dehydrogenase flavoprotein, C-terminal domain"/>
    <property type="match status" value="1"/>
</dbReference>